<name>A0A918S1M1_9HYPH</name>
<dbReference type="CDD" id="cd20298">
    <property type="entry name" value="cupin_UAH"/>
    <property type="match status" value="1"/>
</dbReference>
<dbReference type="InterPro" id="IPR047233">
    <property type="entry name" value="UAH_cupin"/>
</dbReference>
<dbReference type="Pfam" id="PF04115">
    <property type="entry name" value="Ureidogly_lyase"/>
    <property type="match status" value="1"/>
</dbReference>
<dbReference type="GO" id="GO:0004848">
    <property type="term" value="F:ureidoglycolate hydrolase activity"/>
    <property type="evidence" value="ECO:0007669"/>
    <property type="project" value="InterPro"/>
</dbReference>
<comment type="catalytic activity">
    <reaction evidence="4 5">
        <text>(S)-ureidoglycolate = urea + glyoxylate</text>
        <dbReference type="Rhea" id="RHEA:11304"/>
        <dbReference type="ChEBI" id="CHEBI:16199"/>
        <dbReference type="ChEBI" id="CHEBI:36655"/>
        <dbReference type="ChEBI" id="CHEBI:57296"/>
        <dbReference type="EC" id="4.3.2.3"/>
    </reaction>
</comment>
<dbReference type="EC" id="4.3.2.3" evidence="5"/>
<dbReference type="SUPFAM" id="SSF51182">
    <property type="entry name" value="RmlC-like cupins"/>
    <property type="match status" value="1"/>
</dbReference>
<evidence type="ECO:0000256" key="3">
    <source>
        <dbReference type="ARBA" id="ARBA00023239"/>
    </source>
</evidence>
<dbReference type="InterPro" id="IPR024060">
    <property type="entry name" value="Ureidoglycolate_lyase_dom_sf"/>
</dbReference>
<dbReference type="InterPro" id="IPR007247">
    <property type="entry name" value="Ureidogly_lyase"/>
</dbReference>
<protein>
    <recommendedName>
        <fullName evidence="5">Ureidoglycolate lyase</fullName>
        <ecNumber evidence="5">4.3.2.3</ecNumber>
    </recommendedName>
    <alternativeName>
        <fullName evidence="5">Ureidoglycolatase</fullName>
    </alternativeName>
</protein>
<dbReference type="InterPro" id="IPR023525">
    <property type="entry name" value="Ureidogly_lyase_bac"/>
</dbReference>
<evidence type="ECO:0000256" key="2">
    <source>
        <dbReference type="ARBA" id="ARBA00022631"/>
    </source>
</evidence>
<dbReference type="AlphaFoldDB" id="A0A918S1M1"/>
<comment type="function">
    <text evidence="5">Catalyzes the catabolism of the allantoin degradation intermediate (S)-ureidoglycolate, generating urea and glyoxylate. Involved in the utilization of allantoin as nitrogen source.</text>
</comment>
<dbReference type="GO" id="GO:0050385">
    <property type="term" value="F:ureidoglycolate lyase activity"/>
    <property type="evidence" value="ECO:0007669"/>
    <property type="project" value="UniProtKB-UniRule"/>
</dbReference>
<accession>A0A918S1M1</accession>
<reference evidence="6" key="2">
    <citation type="submission" date="2020-09" db="EMBL/GenBank/DDBJ databases">
        <authorList>
            <person name="Sun Q."/>
            <person name="Kim S."/>
        </authorList>
    </citation>
    <scope>NUCLEOTIDE SEQUENCE</scope>
    <source>
        <strain evidence="6">KCTC 32437</strain>
    </source>
</reference>
<gene>
    <name evidence="5 6" type="primary">allA</name>
    <name evidence="6" type="ORF">GCM10007989_11040</name>
</gene>
<dbReference type="PIRSF" id="PIRSF017306">
    <property type="entry name" value="Ureidogly_hydro"/>
    <property type="match status" value="1"/>
</dbReference>
<comment type="similarity">
    <text evidence="5">Belongs to the ureidoglycolate lyase family.</text>
</comment>
<evidence type="ECO:0000256" key="5">
    <source>
        <dbReference type="HAMAP-Rule" id="MF_00616"/>
    </source>
</evidence>
<dbReference type="RefSeq" id="WP_189424125.1">
    <property type="nucleotide sequence ID" value="NZ_BMZE01000001.1"/>
</dbReference>
<evidence type="ECO:0000313" key="6">
    <source>
        <dbReference type="EMBL" id="GHA17634.1"/>
    </source>
</evidence>
<evidence type="ECO:0000313" key="7">
    <source>
        <dbReference type="Proteomes" id="UP000646579"/>
    </source>
</evidence>
<dbReference type="PANTHER" id="PTHR21221:SF1">
    <property type="entry name" value="UREIDOGLYCOLATE LYASE"/>
    <property type="match status" value="1"/>
</dbReference>
<comment type="caution">
    <text evidence="6">The sequence shown here is derived from an EMBL/GenBank/DDBJ whole genome shotgun (WGS) entry which is preliminary data.</text>
</comment>
<evidence type="ECO:0000256" key="4">
    <source>
        <dbReference type="ARBA" id="ARBA00047684"/>
    </source>
</evidence>
<comment type="pathway">
    <text evidence="5">Nitrogen metabolism; (S)-allantoin degradation.</text>
</comment>
<keyword evidence="3 5" id="KW-0456">Lyase</keyword>
<proteinExistence type="inferred from homology"/>
<reference evidence="6" key="1">
    <citation type="journal article" date="2014" name="Int. J. Syst. Evol. Microbiol.">
        <title>Complete genome sequence of Corynebacterium casei LMG S-19264T (=DSM 44701T), isolated from a smear-ripened cheese.</title>
        <authorList>
            <consortium name="US DOE Joint Genome Institute (JGI-PGF)"/>
            <person name="Walter F."/>
            <person name="Albersmeier A."/>
            <person name="Kalinowski J."/>
            <person name="Ruckert C."/>
        </authorList>
    </citation>
    <scope>NUCLEOTIDE SEQUENCE</scope>
    <source>
        <strain evidence="6">KCTC 32437</strain>
    </source>
</reference>
<dbReference type="HAMAP" id="MF_00616">
    <property type="entry name" value="Ureidogly_lyase"/>
    <property type="match status" value="1"/>
</dbReference>
<dbReference type="GO" id="GO:0000256">
    <property type="term" value="P:allantoin catabolic process"/>
    <property type="evidence" value="ECO:0007669"/>
    <property type="project" value="UniProtKB-UniRule"/>
</dbReference>
<dbReference type="PANTHER" id="PTHR21221">
    <property type="entry name" value="UREIDOGLYCOLATE HYDROLASE"/>
    <property type="match status" value="1"/>
</dbReference>
<sequence>MHTIEIEALTAEEFAPFGQILSTENATHYPINAGMTERYHDLATVELEGPAARPLISIFRGQPYELPLTLSLMERHPLGSQAFFPLSSRPFLVIVAEDNEGKPAEPRAFLPKPGEGVNIAINTWHGVLTPLEAESDFLVVDRGGEGTNLEEHLFEQGYMIVMRDRSAS</sequence>
<dbReference type="Proteomes" id="UP000646579">
    <property type="component" value="Unassembled WGS sequence"/>
</dbReference>
<comment type="cofactor">
    <cofactor evidence="5">
        <name>Ni(2+)</name>
        <dbReference type="ChEBI" id="CHEBI:49786"/>
    </cofactor>
</comment>
<keyword evidence="7" id="KW-1185">Reference proteome</keyword>
<dbReference type="EMBL" id="BMZE01000001">
    <property type="protein sequence ID" value="GHA17634.1"/>
    <property type="molecule type" value="Genomic_DNA"/>
</dbReference>
<dbReference type="InterPro" id="IPR011051">
    <property type="entry name" value="RmlC_Cupin_sf"/>
</dbReference>
<organism evidence="6 7">
    <name type="scientific">Devosia pacifica</name>
    <dbReference type="NCBI Taxonomy" id="1335967"/>
    <lineage>
        <taxon>Bacteria</taxon>
        <taxon>Pseudomonadati</taxon>
        <taxon>Pseudomonadota</taxon>
        <taxon>Alphaproteobacteria</taxon>
        <taxon>Hyphomicrobiales</taxon>
        <taxon>Devosiaceae</taxon>
        <taxon>Devosia</taxon>
    </lineage>
</organism>
<dbReference type="Gene3D" id="2.60.120.480">
    <property type="entry name" value="Ureidoglycolate hydrolase"/>
    <property type="match status" value="1"/>
</dbReference>
<keyword evidence="2 5" id="KW-0659">Purine metabolism</keyword>
<comment type="subunit">
    <text evidence="1 5">Homodimer.</text>
</comment>
<dbReference type="NCBIfam" id="NF009932">
    <property type="entry name" value="PRK13395.1"/>
    <property type="match status" value="1"/>
</dbReference>
<dbReference type="GO" id="GO:0006145">
    <property type="term" value="P:purine nucleobase catabolic process"/>
    <property type="evidence" value="ECO:0007669"/>
    <property type="project" value="UniProtKB-UniRule"/>
</dbReference>
<evidence type="ECO:0000256" key="1">
    <source>
        <dbReference type="ARBA" id="ARBA00011738"/>
    </source>
</evidence>